<dbReference type="Gene3D" id="3.50.50.60">
    <property type="entry name" value="FAD/NAD(P)-binding domain"/>
    <property type="match status" value="1"/>
</dbReference>
<dbReference type="Proteomes" id="UP000319257">
    <property type="component" value="Unassembled WGS sequence"/>
</dbReference>
<dbReference type="RefSeq" id="XP_030994618.1">
    <property type="nucleotide sequence ID" value="XM_031141459.1"/>
</dbReference>
<dbReference type="PANTHER" id="PTHR46865">
    <property type="entry name" value="OXIDOREDUCTASE-RELATED"/>
    <property type="match status" value="1"/>
</dbReference>
<dbReference type="Gene3D" id="3.30.9.10">
    <property type="entry name" value="D-Amino Acid Oxidase, subunit A, domain 2"/>
    <property type="match status" value="1"/>
</dbReference>
<evidence type="ECO:0000256" key="2">
    <source>
        <dbReference type="ARBA" id="ARBA00022827"/>
    </source>
</evidence>
<keyword evidence="1" id="KW-0285">Flavoprotein</keyword>
<evidence type="ECO:0000259" key="4">
    <source>
        <dbReference type="Pfam" id="PF01494"/>
    </source>
</evidence>
<organism evidence="5 6">
    <name type="scientific">Thyridium curvatum</name>
    <dbReference type="NCBI Taxonomy" id="1093900"/>
    <lineage>
        <taxon>Eukaryota</taxon>
        <taxon>Fungi</taxon>
        <taxon>Dikarya</taxon>
        <taxon>Ascomycota</taxon>
        <taxon>Pezizomycotina</taxon>
        <taxon>Sordariomycetes</taxon>
        <taxon>Sordariomycetidae</taxon>
        <taxon>Thyridiales</taxon>
        <taxon>Thyridiaceae</taxon>
        <taxon>Thyridium</taxon>
    </lineage>
</organism>
<dbReference type="InParanoid" id="A0A507AZF5"/>
<evidence type="ECO:0000313" key="6">
    <source>
        <dbReference type="Proteomes" id="UP000319257"/>
    </source>
</evidence>
<evidence type="ECO:0000256" key="3">
    <source>
        <dbReference type="ARBA" id="ARBA00023002"/>
    </source>
</evidence>
<dbReference type="GO" id="GO:0071949">
    <property type="term" value="F:FAD binding"/>
    <property type="evidence" value="ECO:0007669"/>
    <property type="project" value="InterPro"/>
</dbReference>
<name>A0A507AZF5_9PEZI</name>
<dbReference type="PANTHER" id="PTHR46865:SF8">
    <property type="entry name" value="POSSIBLE OXIDOREDUCTASE"/>
    <property type="match status" value="1"/>
</dbReference>
<dbReference type="InterPro" id="IPR002938">
    <property type="entry name" value="FAD-bd"/>
</dbReference>
<keyword evidence="6" id="KW-1185">Reference proteome</keyword>
<feature type="domain" description="FAD-binding" evidence="4">
    <location>
        <begin position="7"/>
        <end position="323"/>
    </location>
</feature>
<evidence type="ECO:0000313" key="5">
    <source>
        <dbReference type="EMBL" id="TPX12907.1"/>
    </source>
</evidence>
<sequence length="393" mass="43106">MDSKKPKALIVGAGIAGLAAAWWLRKAGWDAAVVERSPAVRDGGYMMSLSGPGLETIKRMGLFDKVSEVAHRLRENIMHDQRGHEMLRLQYEDFHGGTEGTAICRGDLARVLREALPDDAVRYGETVTEITADDGEDKVHATLSSGEKLTVDLLIGADGIRSSIRDRFWKGEDCLEQLGYSYAAYDIAFAKKLQADCVSFNCPGYLATVYSLGEDQKAALHIWRNPQAGPQDRENKMEAVHKIGANGPALVTEVVAPFETASSLVIDDLTMVTLKRWSKGRVLLLGDSAHCLTLISGQGACMAVASAEILASELMKTNNDVAKALANHEKRLRPVIQSLQAHTRKIAPVYIPAGALKYHLRNLFLRAMPYSWIVSWYKKSATGEIDLTQALKD</sequence>
<dbReference type="OrthoDB" id="655030at2759"/>
<dbReference type="Pfam" id="PF01494">
    <property type="entry name" value="FAD_binding_3"/>
    <property type="match status" value="1"/>
</dbReference>
<dbReference type="GO" id="GO:0016491">
    <property type="term" value="F:oxidoreductase activity"/>
    <property type="evidence" value="ECO:0007669"/>
    <property type="project" value="UniProtKB-KW"/>
</dbReference>
<dbReference type="AlphaFoldDB" id="A0A507AZF5"/>
<comment type="caution">
    <text evidence="5">The sequence shown here is derived from an EMBL/GenBank/DDBJ whole genome shotgun (WGS) entry which is preliminary data.</text>
</comment>
<accession>A0A507AZF5</accession>
<dbReference type="PRINTS" id="PR00420">
    <property type="entry name" value="RNGMNOXGNASE"/>
</dbReference>
<dbReference type="GeneID" id="41974234"/>
<dbReference type="EMBL" id="SKBQ01000039">
    <property type="protein sequence ID" value="TPX12907.1"/>
    <property type="molecule type" value="Genomic_DNA"/>
</dbReference>
<evidence type="ECO:0000256" key="1">
    <source>
        <dbReference type="ARBA" id="ARBA00022630"/>
    </source>
</evidence>
<keyword evidence="3" id="KW-0560">Oxidoreductase</keyword>
<proteinExistence type="predicted"/>
<gene>
    <name evidence="5" type="ORF">E0L32_006787</name>
</gene>
<dbReference type="SUPFAM" id="SSF51905">
    <property type="entry name" value="FAD/NAD(P)-binding domain"/>
    <property type="match status" value="1"/>
</dbReference>
<dbReference type="InterPro" id="IPR051704">
    <property type="entry name" value="FAD_aromatic-hydroxylase"/>
</dbReference>
<dbReference type="STRING" id="1093900.A0A507AZF5"/>
<keyword evidence="2" id="KW-0274">FAD</keyword>
<reference evidence="5 6" key="1">
    <citation type="submission" date="2019-06" db="EMBL/GenBank/DDBJ databases">
        <title>Draft genome sequence of the filamentous fungus Phialemoniopsis curvata isolated from diesel fuel.</title>
        <authorList>
            <person name="Varaljay V.A."/>
            <person name="Lyon W.J."/>
            <person name="Crouch A.L."/>
            <person name="Drake C.E."/>
            <person name="Hollomon J.M."/>
            <person name="Nadeau L.J."/>
            <person name="Nunn H.S."/>
            <person name="Stevenson B.S."/>
            <person name="Bojanowski C.L."/>
            <person name="Crookes-Goodson W.J."/>
        </authorList>
    </citation>
    <scope>NUCLEOTIDE SEQUENCE [LARGE SCALE GENOMIC DNA]</scope>
    <source>
        <strain evidence="5 6">D216</strain>
    </source>
</reference>
<protein>
    <recommendedName>
        <fullName evidence="4">FAD-binding domain-containing protein</fullName>
    </recommendedName>
</protein>
<dbReference type="InterPro" id="IPR036188">
    <property type="entry name" value="FAD/NAD-bd_sf"/>
</dbReference>